<accession>A0A9W7ZU29</accession>
<organism evidence="4 5">
    <name type="scientific">Mycoemilia scoparia</name>
    <dbReference type="NCBI Taxonomy" id="417184"/>
    <lineage>
        <taxon>Eukaryota</taxon>
        <taxon>Fungi</taxon>
        <taxon>Fungi incertae sedis</taxon>
        <taxon>Zoopagomycota</taxon>
        <taxon>Kickxellomycotina</taxon>
        <taxon>Kickxellomycetes</taxon>
        <taxon>Kickxellales</taxon>
        <taxon>Kickxellaceae</taxon>
        <taxon>Mycoemilia</taxon>
    </lineage>
</organism>
<dbReference type="GO" id="GO:0042171">
    <property type="term" value="F:lysophosphatidic acid acyltransferase activity"/>
    <property type="evidence" value="ECO:0007669"/>
    <property type="project" value="TreeGrafter"/>
</dbReference>
<dbReference type="AlphaFoldDB" id="A0A9W7ZU29"/>
<dbReference type="Gene3D" id="3.40.50.1820">
    <property type="entry name" value="alpha/beta hydrolase"/>
    <property type="match status" value="2"/>
</dbReference>
<dbReference type="Proteomes" id="UP001150538">
    <property type="component" value="Unassembled WGS sequence"/>
</dbReference>
<evidence type="ECO:0000256" key="1">
    <source>
        <dbReference type="ARBA" id="ARBA00038097"/>
    </source>
</evidence>
<protein>
    <recommendedName>
        <fullName evidence="3">AB hydrolase-1 domain-containing protein</fullName>
    </recommendedName>
</protein>
<feature type="region of interest" description="Disordered" evidence="2">
    <location>
        <begin position="16"/>
        <end position="39"/>
    </location>
</feature>
<gene>
    <name evidence="4" type="ORF">H4219_003689</name>
</gene>
<proteinExistence type="inferred from homology"/>
<dbReference type="GO" id="GO:0005739">
    <property type="term" value="C:mitochondrion"/>
    <property type="evidence" value="ECO:0007669"/>
    <property type="project" value="TreeGrafter"/>
</dbReference>
<comment type="caution">
    <text evidence="4">The sequence shown here is derived from an EMBL/GenBank/DDBJ whole genome shotgun (WGS) entry which is preliminary data.</text>
</comment>
<feature type="domain" description="AB hydrolase-1" evidence="3">
    <location>
        <begin position="178"/>
        <end position="489"/>
    </location>
</feature>
<dbReference type="GO" id="GO:0052689">
    <property type="term" value="F:carboxylic ester hydrolase activity"/>
    <property type="evidence" value="ECO:0007669"/>
    <property type="project" value="TreeGrafter"/>
</dbReference>
<dbReference type="GO" id="GO:0055088">
    <property type="term" value="P:lipid homeostasis"/>
    <property type="evidence" value="ECO:0007669"/>
    <property type="project" value="TreeGrafter"/>
</dbReference>
<evidence type="ECO:0000313" key="5">
    <source>
        <dbReference type="Proteomes" id="UP001150538"/>
    </source>
</evidence>
<dbReference type="PANTHER" id="PTHR42886">
    <property type="entry name" value="RE40534P-RELATED"/>
    <property type="match status" value="1"/>
</dbReference>
<dbReference type="PANTHER" id="PTHR42886:SF29">
    <property type="entry name" value="PUMMELIG, ISOFORM A"/>
    <property type="match status" value="1"/>
</dbReference>
<reference evidence="4" key="1">
    <citation type="submission" date="2022-07" db="EMBL/GenBank/DDBJ databases">
        <title>Phylogenomic reconstructions and comparative analyses of Kickxellomycotina fungi.</title>
        <authorList>
            <person name="Reynolds N.K."/>
            <person name="Stajich J.E."/>
            <person name="Barry K."/>
            <person name="Grigoriev I.V."/>
            <person name="Crous P."/>
            <person name="Smith M.E."/>
        </authorList>
    </citation>
    <scope>NUCLEOTIDE SEQUENCE</scope>
    <source>
        <strain evidence="4">NBRC 100468</strain>
    </source>
</reference>
<dbReference type="OrthoDB" id="7457040at2759"/>
<dbReference type="Pfam" id="PF00561">
    <property type="entry name" value="Abhydrolase_1"/>
    <property type="match status" value="1"/>
</dbReference>
<dbReference type="EMBL" id="JANBPU010000097">
    <property type="protein sequence ID" value="KAJ1916624.1"/>
    <property type="molecule type" value="Genomic_DNA"/>
</dbReference>
<dbReference type="InterPro" id="IPR029058">
    <property type="entry name" value="AB_hydrolase_fold"/>
</dbReference>
<keyword evidence="5" id="KW-1185">Reference proteome</keyword>
<feature type="compositionally biased region" description="Low complexity" evidence="2">
    <location>
        <begin position="28"/>
        <end position="39"/>
    </location>
</feature>
<dbReference type="InterPro" id="IPR000073">
    <property type="entry name" value="AB_hydrolase_1"/>
</dbReference>
<comment type="similarity">
    <text evidence="1">Belongs to the peptidase S33 family. ABHD4/ABHD5 subfamily.</text>
</comment>
<sequence>MIDQLKGFISQFTKPASTNNSEIKKPGSETTATTTSVSSSSSSSEVSIFAQSWDYVRSAYLQTSDKKAEQAERKLLSRVECLKGLDENNSDTSSNSRGSVDGIVATLGDVDIGDGRYIHTLYLEKLTPNNNSNPKKYCQVQKTQQKGNTAQLITTADTQNQESGSGPSSSDNGGIRNLVITHGYANGLGNFYRNYDALSSHLTNWRIFAIDWLGMGRSSRPPFLPMDEPTEQQRITESENFFVESLEDWRKRMGLEKMTLLGHSLGGYLCAVYSLRYPQRVDKLIMVSPAGIPEPDYALLERIKQGKFKTPQQQKDDEEAERLSQNPNDKPNNRQAEYDINKETKGIPHTRRLVLSTVMYLWDKNYSPQSVVRVCGPFGINVVNKFVSRFTWLDHYNQADLANYMYHIAALRGSGEYAIGTLFMPGLFARSPLIRRFGDLKVPTTFMYGAHDWMDYKAGQEARRSMSPDIQTKLFRVPNAGHNIHMENPGEFNRIVINELKDKKEDASLESSLS</sequence>
<feature type="compositionally biased region" description="Polar residues" evidence="2">
    <location>
        <begin position="323"/>
        <end position="335"/>
    </location>
</feature>
<evidence type="ECO:0000256" key="2">
    <source>
        <dbReference type="SAM" id="MobiDB-lite"/>
    </source>
</evidence>
<feature type="region of interest" description="Disordered" evidence="2">
    <location>
        <begin position="308"/>
        <end position="342"/>
    </location>
</feature>
<evidence type="ECO:0000259" key="3">
    <source>
        <dbReference type="Pfam" id="PF00561"/>
    </source>
</evidence>
<name>A0A9W7ZU29_9FUNG</name>
<dbReference type="GO" id="GO:0006654">
    <property type="term" value="P:phosphatidic acid biosynthetic process"/>
    <property type="evidence" value="ECO:0007669"/>
    <property type="project" value="TreeGrafter"/>
</dbReference>
<dbReference type="SUPFAM" id="SSF53474">
    <property type="entry name" value="alpha/beta-Hydrolases"/>
    <property type="match status" value="1"/>
</dbReference>
<evidence type="ECO:0000313" key="4">
    <source>
        <dbReference type="EMBL" id="KAJ1916624.1"/>
    </source>
</evidence>